<protein>
    <submittedName>
        <fullName evidence="2">Uncharacterized protein</fullName>
    </submittedName>
</protein>
<dbReference type="Proteomes" id="UP000054498">
    <property type="component" value="Unassembled WGS sequence"/>
</dbReference>
<gene>
    <name evidence="2" type="ORF">MNEG_8406</name>
</gene>
<evidence type="ECO:0000256" key="1">
    <source>
        <dbReference type="SAM" id="MobiDB-lite"/>
    </source>
</evidence>
<dbReference type="AlphaFoldDB" id="A0A0D2KW27"/>
<evidence type="ECO:0000313" key="3">
    <source>
        <dbReference type="Proteomes" id="UP000054498"/>
    </source>
</evidence>
<name>A0A0D2KW27_9CHLO</name>
<dbReference type="RefSeq" id="XP_013898578.1">
    <property type="nucleotide sequence ID" value="XM_014043124.1"/>
</dbReference>
<feature type="region of interest" description="Disordered" evidence="1">
    <location>
        <begin position="1"/>
        <end position="34"/>
    </location>
</feature>
<keyword evidence="3" id="KW-1185">Reference proteome</keyword>
<dbReference type="GeneID" id="25741282"/>
<accession>A0A0D2KW27</accession>
<dbReference type="KEGG" id="mng:MNEG_8406"/>
<evidence type="ECO:0000313" key="2">
    <source>
        <dbReference type="EMBL" id="KIY99558.1"/>
    </source>
</evidence>
<proteinExistence type="predicted"/>
<sequence>MSPFKRPGSAPGSFHASFEVLPGNGPADEPSGAAAGEAPRVAYAVRADPMLLEAVRQMMPELLALPSGDDTPSAGAGGGAGGAAFARLSPAASAVLADAAAAAAAAASETAITLETATHVMYGGCLYPLLWNADGEPIILAPNYTNLGHLHYYAAPRASVSGQVATGKAWPSPVCQTLAKLPVDRYYEVYLA</sequence>
<dbReference type="EMBL" id="KK101813">
    <property type="protein sequence ID" value="KIY99558.1"/>
    <property type="molecule type" value="Genomic_DNA"/>
</dbReference>
<reference evidence="2 3" key="1">
    <citation type="journal article" date="2013" name="BMC Genomics">
        <title>Reconstruction of the lipid metabolism for the microalga Monoraphidium neglectum from its genome sequence reveals characteristics suitable for biofuel production.</title>
        <authorList>
            <person name="Bogen C."/>
            <person name="Al-Dilaimi A."/>
            <person name="Albersmeier A."/>
            <person name="Wichmann J."/>
            <person name="Grundmann M."/>
            <person name="Rupp O."/>
            <person name="Lauersen K.J."/>
            <person name="Blifernez-Klassen O."/>
            <person name="Kalinowski J."/>
            <person name="Goesmann A."/>
            <person name="Mussgnug J.H."/>
            <person name="Kruse O."/>
        </authorList>
    </citation>
    <scope>NUCLEOTIDE SEQUENCE [LARGE SCALE GENOMIC DNA]</scope>
    <source>
        <strain evidence="2 3">SAG 48.87</strain>
    </source>
</reference>
<organism evidence="2 3">
    <name type="scientific">Monoraphidium neglectum</name>
    <dbReference type="NCBI Taxonomy" id="145388"/>
    <lineage>
        <taxon>Eukaryota</taxon>
        <taxon>Viridiplantae</taxon>
        <taxon>Chlorophyta</taxon>
        <taxon>core chlorophytes</taxon>
        <taxon>Chlorophyceae</taxon>
        <taxon>CS clade</taxon>
        <taxon>Sphaeropleales</taxon>
        <taxon>Selenastraceae</taxon>
        <taxon>Monoraphidium</taxon>
    </lineage>
</organism>